<name>A0ACC0G5B3_9ERIC</name>
<protein>
    <submittedName>
        <fullName evidence="1">Uncharacterized protein</fullName>
    </submittedName>
</protein>
<organism evidence="1 2">
    <name type="scientific">Camellia lanceoleosa</name>
    <dbReference type="NCBI Taxonomy" id="1840588"/>
    <lineage>
        <taxon>Eukaryota</taxon>
        <taxon>Viridiplantae</taxon>
        <taxon>Streptophyta</taxon>
        <taxon>Embryophyta</taxon>
        <taxon>Tracheophyta</taxon>
        <taxon>Spermatophyta</taxon>
        <taxon>Magnoliopsida</taxon>
        <taxon>eudicotyledons</taxon>
        <taxon>Gunneridae</taxon>
        <taxon>Pentapetalae</taxon>
        <taxon>asterids</taxon>
        <taxon>Ericales</taxon>
        <taxon>Theaceae</taxon>
        <taxon>Camellia</taxon>
    </lineage>
</organism>
<sequence length="90" mass="9657">MISRISTPEGRLVPSIGSCSRDQSVGLGSWGNAFSARCGGMILRTLLLCLHPLCGLPTGYLLRRSLGTCRAPMLYYISLRGTTPPIAAYI</sequence>
<dbReference type="EMBL" id="CM045769">
    <property type="protein sequence ID" value="KAI7995560.1"/>
    <property type="molecule type" value="Genomic_DNA"/>
</dbReference>
<accession>A0ACC0G5B3</accession>
<evidence type="ECO:0000313" key="1">
    <source>
        <dbReference type="EMBL" id="KAI7995560.1"/>
    </source>
</evidence>
<dbReference type="Proteomes" id="UP001060215">
    <property type="component" value="Chromosome 12"/>
</dbReference>
<gene>
    <name evidence="1" type="ORF">LOK49_LG11G02100</name>
</gene>
<comment type="caution">
    <text evidence="1">The sequence shown here is derived from an EMBL/GenBank/DDBJ whole genome shotgun (WGS) entry which is preliminary data.</text>
</comment>
<reference evidence="1 2" key="1">
    <citation type="journal article" date="2022" name="Plant J.">
        <title>Chromosome-level genome of Camellia lanceoleosa provides a valuable resource for understanding genome evolution and self-incompatibility.</title>
        <authorList>
            <person name="Gong W."/>
            <person name="Xiao S."/>
            <person name="Wang L."/>
            <person name="Liao Z."/>
            <person name="Chang Y."/>
            <person name="Mo W."/>
            <person name="Hu G."/>
            <person name="Li W."/>
            <person name="Zhao G."/>
            <person name="Zhu H."/>
            <person name="Hu X."/>
            <person name="Ji K."/>
            <person name="Xiang X."/>
            <person name="Song Q."/>
            <person name="Yuan D."/>
            <person name="Jin S."/>
            <person name="Zhang L."/>
        </authorList>
    </citation>
    <scope>NUCLEOTIDE SEQUENCE [LARGE SCALE GENOMIC DNA]</scope>
    <source>
        <strain evidence="1">SQ_2022a</strain>
    </source>
</reference>
<proteinExistence type="predicted"/>
<evidence type="ECO:0000313" key="2">
    <source>
        <dbReference type="Proteomes" id="UP001060215"/>
    </source>
</evidence>
<keyword evidence="2" id="KW-1185">Reference proteome</keyword>